<evidence type="ECO:0000256" key="6">
    <source>
        <dbReference type="PROSITE-ProRule" id="PRU01023"/>
    </source>
</evidence>
<keyword evidence="2 6" id="KW-0808">Transferase</keyword>
<comment type="similarity">
    <text evidence="6">Belongs to the class I-like SAM-binding methyltransferase superfamily. RsmB/NOP family.</text>
</comment>
<dbReference type="STRING" id="402676.B6K5A7"/>
<dbReference type="InterPro" id="IPR048889">
    <property type="entry name" value="NSUN5_RCM1_N"/>
</dbReference>
<evidence type="ECO:0000256" key="3">
    <source>
        <dbReference type="ARBA" id="ARBA00022691"/>
    </source>
</evidence>
<dbReference type="InterPro" id="IPR049560">
    <property type="entry name" value="MeTrfase_RsmB-F_NOP2_cat"/>
</dbReference>
<keyword evidence="3 6" id="KW-0949">S-adenosyl-L-methionine</keyword>
<accession>B6K5A7</accession>
<dbReference type="InterPro" id="IPR049561">
    <property type="entry name" value="NSUN5_7_fdxn-like"/>
</dbReference>
<dbReference type="EMBL" id="KE651167">
    <property type="protein sequence ID" value="EEB08711.1"/>
    <property type="molecule type" value="Genomic_DNA"/>
</dbReference>
<reference evidence="9 11" key="1">
    <citation type="journal article" date="2011" name="Science">
        <title>Comparative functional genomics of the fission yeasts.</title>
        <authorList>
            <person name="Rhind N."/>
            <person name="Chen Z."/>
            <person name="Yassour M."/>
            <person name="Thompson D.A."/>
            <person name="Haas B.J."/>
            <person name="Habib N."/>
            <person name="Wapinski I."/>
            <person name="Roy S."/>
            <person name="Lin M.F."/>
            <person name="Heiman D.I."/>
            <person name="Young S.K."/>
            <person name="Furuya K."/>
            <person name="Guo Y."/>
            <person name="Pidoux A."/>
            <person name="Chen H.M."/>
            <person name="Robbertse B."/>
            <person name="Goldberg J.M."/>
            <person name="Aoki K."/>
            <person name="Bayne E.H."/>
            <person name="Berlin A.M."/>
            <person name="Desjardins C.A."/>
            <person name="Dobbs E."/>
            <person name="Dukaj L."/>
            <person name="Fan L."/>
            <person name="FitzGerald M.G."/>
            <person name="French C."/>
            <person name="Gujja S."/>
            <person name="Hansen K."/>
            <person name="Keifenheim D."/>
            <person name="Levin J.Z."/>
            <person name="Mosher R.A."/>
            <person name="Mueller C.A."/>
            <person name="Pfiffner J."/>
            <person name="Priest M."/>
            <person name="Russ C."/>
            <person name="Smialowska A."/>
            <person name="Swoboda P."/>
            <person name="Sykes S.M."/>
            <person name="Vaughn M."/>
            <person name="Vengrova S."/>
            <person name="Yoder R."/>
            <person name="Zeng Q."/>
            <person name="Allshire R."/>
            <person name="Baulcombe D."/>
            <person name="Birren B.W."/>
            <person name="Brown W."/>
            <person name="Ekwall K."/>
            <person name="Kellis M."/>
            <person name="Leatherwood J."/>
            <person name="Levin H."/>
            <person name="Margalit H."/>
            <person name="Martienssen R."/>
            <person name="Nieduszynski C.A."/>
            <person name="Spatafora J.W."/>
            <person name="Friedman N."/>
            <person name="Dalgaard J.Z."/>
            <person name="Baumann P."/>
            <person name="Niki H."/>
            <person name="Regev A."/>
            <person name="Nusbaum C."/>
        </authorList>
    </citation>
    <scope>NUCLEOTIDE SEQUENCE [LARGE SCALE GENOMIC DNA]</scope>
    <source>
        <strain evidence="11">yFS275 / FY16936</strain>
    </source>
</reference>
<evidence type="ECO:0000259" key="8">
    <source>
        <dbReference type="PROSITE" id="PS51686"/>
    </source>
</evidence>
<dbReference type="HOGENOM" id="CLU_005316_7_4_1"/>
<dbReference type="InterPro" id="IPR029063">
    <property type="entry name" value="SAM-dependent_MTases_sf"/>
</dbReference>
<dbReference type="GO" id="GO:0005730">
    <property type="term" value="C:nucleolus"/>
    <property type="evidence" value="ECO:0000318"/>
    <property type="project" value="GO_Central"/>
</dbReference>
<feature type="active site" description="Nucleophile" evidence="6">
    <location>
        <position position="350"/>
    </location>
</feature>
<dbReference type="FunFam" id="3.40.50.150:FF:000164">
    <property type="entry name" value="Methyltransferase NSUN5, putative"/>
    <property type="match status" value="1"/>
</dbReference>
<dbReference type="RefSeq" id="XP_002175004.1">
    <property type="nucleotide sequence ID" value="XM_002174968.2"/>
</dbReference>
<evidence type="ECO:0000256" key="4">
    <source>
        <dbReference type="ARBA" id="ARBA00022884"/>
    </source>
</evidence>
<feature type="binding site" evidence="6">
    <location>
        <begin position="223"/>
        <end position="229"/>
    </location>
    <ligand>
        <name>S-adenosyl-L-methionine</name>
        <dbReference type="ChEBI" id="CHEBI:59789"/>
    </ligand>
</feature>
<evidence type="ECO:0000313" key="11">
    <source>
        <dbReference type="Proteomes" id="UP000001744"/>
    </source>
</evidence>
<dbReference type="GO" id="GO:0003723">
    <property type="term" value="F:RNA binding"/>
    <property type="evidence" value="ECO:0007669"/>
    <property type="project" value="UniProtKB-UniRule"/>
</dbReference>
<dbReference type="AlphaFoldDB" id="B6K5A7"/>
<dbReference type="Gene3D" id="3.30.70.1170">
    <property type="entry name" value="Sun protein, domain 3"/>
    <property type="match status" value="1"/>
</dbReference>
<keyword evidence="11" id="KW-1185">Reference proteome</keyword>
<dbReference type="OMA" id="MNFYQHA"/>
<dbReference type="eggNOG" id="KOG2360">
    <property type="taxonomic scope" value="Eukaryota"/>
</dbReference>
<evidence type="ECO:0000256" key="2">
    <source>
        <dbReference type="ARBA" id="ARBA00022679"/>
    </source>
</evidence>
<feature type="binding site" evidence="6">
    <location>
        <position position="246"/>
    </location>
    <ligand>
        <name>S-adenosyl-L-methionine</name>
        <dbReference type="ChEBI" id="CHEBI:59789"/>
    </ligand>
</feature>
<feature type="binding site" evidence="6">
    <location>
        <position position="293"/>
    </location>
    <ligand>
        <name>S-adenosyl-L-methionine</name>
        <dbReference type="ChEBI" id="CHEBI:59789"/>
    </ligand>
</feature>
<feature type="binding site" evidence="6">
    <location>
        <position position="273"/>
    </location>
    <ligand>
        <name>S-adenosyl-L-methionine</name>
        <dbReference type="ChEBI" id="CHEBI:59789"/>
    </ligand>
</feature>
<dbReference type="SUPFAM" id="SSF53335">
    <property type="entry name" value="S-adenosyl-L-methionine-dependent methyltransferases"/>
    <property type="match status" value="1"/>
</dbReference>
<dbReference type="PANTHER" id="PTHR22807:SF4">
    <property type="entry name" value="28S RRNA (CYTOSINE-C(5))-METHYLTRANSFERASE"/>
    <property type="match status" value="1"/>
</dbReference>
<evidence type="ECO:0000256" key="5">
    <source>
        <dbReference type="ARBA" id="ARBA00053002"/>
    </source>
</evidence>
<dbReference type="Gene3D" id="3.40.50.150">
    <property type="entry name" value="Vaccinia Virus protein VP39"/>
    <property type="match status" value="1"/>
</dbReference>
<name>B6K5A7_SCHJY</name>
<dbReference type="OrthoDB" id="435282at2759"/>
<dbReference type="InterPro" id="IPR023267">
    <property type="entry name" value="RCMT"/>
</dbReference>
<dbReference type="VEuPathDB" id="FungiDB:SJAG_03877"/>
<dbReference type="Pfam" id="PF21148">
    <property type="entry name" value="NSUN5_fdxn-like"/>
    <property type="match status" value="1"/>
</dbReference>
<evidence type="ECO:0000256" key="7">
    <source>
        <dbReference type="SAM" id="MobiDB-lite"/>
    </source>
</evidence>
<feature type="region of interest" description="Disordered" evidence="7">
    <location>
        <begin position="428"/>
        <end position="465"/>
    </location>
</feature>
<dbReference type="CDD" id="cd02440">
    <property type="entry name" value="AdoMet_MTases"/>
    <property type="match status" value="1"/>
</dbReference>
<dbReference type="GO" id="GO:0070475">
    <property type="term" value="P:rRNA base methylation"/>
    <property type="evidence" value="ECO:0000318"/>
    <property type="project" value="GO_Central"/>
</dbReference>
<sequence>MDFYVHAAGVLDDLKERKGSIKQLAFKNKKFDPKRTYALVCETLKYTKVLDEVIERSELLKKEKKLTRNLAIVLVHDLLLTKRGIQASGGLYKDAILRNKTRLNGEFVKYKIQKGAKSNEELALKNPVNLPRWVRVNTILSNKEEVIKGLGVEPVDSIDALVPGKVYFDDCVENLLALESNISFVGNELYEKGKIIIQDKASCFPAAVLHGMPGPVGDIIDGCAAPGNKTTHLAALYPNAKIFAFERDAYRVKTLQKMVRISGAKNVEIQHMDFTHTDVHDEKYANVTHILLDPSCSGSGIVSRQDFLLVNEQDPVDEGDRKENLSKFQSTILKHALSFPNVRNVTYSTCSVHREENEQVVDEVLKQEKDWSCAPLESTLPQWPDRGVPEYCSDPSMAGGMIRCEPGRYGTIGFFVANLFHNKRYAEATSTATRPSVTNSKSKRKRKKKNAKGNKKAKNNAGDQA</sequence>
<comment type="catalytic activity">
    <reaction evidence="5">
        <text>a cytidine in 25S rRNA + S-adenosyl-L-methionine = a 5-methylcytidine in 25S rRNA + S-adenosyl-L-homocysteine + H(+)</text>
        <dbReference type="Rhea" id="RHEA:47780"/>
        <dbReference type="Rhea" id="RHEA-COMP:11911"/>
        <dbReference type="Rhea" id="RHEA-COMP:11912"/>
        <dbReference type="ChEBI" id="CHEBI:15378"/>
        <dbReference type="ChEBI" id="CHEBI:57856"/>
        <dbReference type="ChEBI" id="CHEBI:59789"/>
        <dbReference type="ChEBI" id="CHEBI:74483"/>
        <dbReference type="ChEBI" id="CHEBI:82748"/>
    </reaction>
</comment>
<dbReference type="GO" id="GO:0009383">
    <property type="term" value="F:rRNA (cytosine-C5-)-methyltransferase activity"/>
    <property type="evidence" value="ECO:0007669"/>
    <property type="project" value="EnsemblFungi"/>
</dbReference>
<feature type="compositionally biased region" description="Polar residues" evidence="7">
    <location>
        <begin position="428"/>
        <end position="438"/>
    </location>
</feature>
<dbReference type="PRINTS" id="PR02008">
    <property type="entry name" value="RCMTFAMILY"/>
</dbReference>
<dbReference type="Pfam" id="PF21153">
    <property type="entry name" value="NSUN5_N"/>
    <property type="match status" value="1"/>
</dbReference>
<gene>
    <name evidence="10" type="primary">rcm1</name>
    <name evidence="9" type="ORF">SJAG_03877</name>
</gene>
<dbReference type="JaponicusDB" id="SJAG_03877">
    <property type="gene designation" value="rcm1"/>
</dbReference>
<dbReference type="PROSITE" id="PS51686">
    <property type="entry name" value="SAM_MT_RSMB_NOP"/>
    <property type="match status" value="1"/>
</dbReference>
<proteinExistence type="inferred from homology"/>
<dbReference type="GeneID" id="7050514"/>
<protein>
    <submittedName>
        <fullName evidence="9">rRNA methyltransferase</fullName>
    </submittedName>
</protein>
<dbReference type="Proteomes" id="UP000001744">
    <property type="component" value="Unassembled WGS sequence"/>
</dbReference>
<keyword evidence="4 6" id="KW-0694">RNA-binding</keyword>
<feature type="domain" description="SAM-dependent MTase RsmB/NOP-type" evidence="8">
    <location>
        <begin position="122"/>
        <end position="422"/>
    </location>
</feature>
<organism evidence="9 11">
    <name type="scientific">Schizosaccharomyces japonicus (strain yFS275 / FY16936)</name>
    <name type="common">Fission yeast</name>
    <dbReference type="NCBI Taxonomy" id="402676"/>
    <lineage>
        <taxon>Eukaryota</taxon>
        <taxon>Fungi</taxon>
        <taxon>Dikarya</taxon>
        <taxon>Ascomycota</taxon>
        <taxon>Taphrinomycotina</taxon>
        <taxon>Schizosaccharomycetes</taxon>
        <taxon>Schizosaccharomycetales</taxon>
        <taxon>Schizosaccharomycetaceae</taxon>
        <taxon>Schizosaccharomyces</taxon>
    </lineage>
</organism>
<keyword evidence="1 6" id="KW-0489">Methyltransferase</keyword>
<dbReference type="Pfam" id="PF01189">
    <property type="entry name" value="Methyltr_RsmB-F"/>
    <property type="match status" value="1"/>
</dbReference>
<dbReference type="PANTHER" id="PTHR22807">
    <property type="entry name" value="NOP2 YEAST -RELATED NOL1/NOP2/FMU SUN DOMAIN-CONTAINING"/>
    <property type="match status" value="1"/>
</dbReference>
<evidence type="ECO:0000313" key="9">
    <source>
        <dbReference type="EMBL" id="EEB08711.1"/>
    </source>
</evidence>
<evidence type="ECO:0000256" key="1">
    <source>
        <dbReference type="ARBA" id="ARBA00022603"/>
    </source>
</evidence>
<feature type="compositionally biased region" description="Basic residues" evidence="7">
    <location>
        <begin position="441"/>
        <end position="458"/>
    </location>
</feature>
<evidence type="ECO:0000313" key="10">
    <source>
        <dbReference type="JaponicusDB" id="SJAG_03877"/>
    </source>
</evidence>
<dbReference type="InterPro" id="IPR001678">
    <property type="entry name" value="MeTrfase_RsmB-F_NOP2_dom"/>
</dbReference>